<protein>
    <submittedName>
        <fullName evidence="1">Type III-B CRISPR module-associated protein Cmr5</fullName>
    </submittedName>
</protein>
<dbReference type="InterPro" id="IPR010160">
    <property type="entry name" value="CRISPR-assoc_prot_Cmr5"/>
</dbReference>
<dbReference type="EMBL" id="JAHLDG010000007">
    <property type="protein sequence ID" value="MBU3219625.1"/>
    <property type="molecule type" value="Genomic_DNA"/>
</dbReference>
<keyword evidence="2" id="KW-1185">Reference proteome</keyword>
<evidence type="ECO:0000313" key="1">
    <source>
        <dbReference type="EMBL" id="MBU3219625.1"/>
    </source>
</evidence>
<dbReference type="Proteomes" id="UP000740830">
    <property type="component" value="Unassembled WGS sequence"/>
</dbReference>
<dbReference type="RefSeq" id="WP_216131737.1">
    <property type="nucleotide sequence ID" value="NZ_JAHLDG010000007.1"/>
</dbReference>
<gene>
    <name evidence="1" type="ORF">KPL27_05830</name>
</gene>
<proteinExistence type="predicted"/>
<organism evidence="1 2">
    <name type="scientific">Clostridium algidicarnis</name>
    <dbReference type="NCBI Taxonomy" id="37659"/>
    <lineage>
        <taxon>Bacteria</taxon>
        <taxon>Bacillati</taxon>
        <taxon>Bacillota</taxon>
        <taxon>Clostridia</taxon>
        <taxon>Eubacteriales</taxon>
        <taxon>Clostridiaceae</taxon>
        <taxon>Clostridium</taxon>
    </lineage>
</organism>
<sequence>MNKREIEEQIPIAIDLINEYINVEKFDDKNPGLIPKEYNGYISSFGASIIQSGLVSTISFFEANSSKSKEDKKVLTSLILQVIKIHKCLELGDNESLLSYVLNNKNTFEEVEEEVINATIAIKLSIRVFKFTESNESQVNCS</sequence>
<accession>A0ABS6C2B2</accession>
<name>A0ABS6C2B2_9CLOT</name>
<evidence type="ECO:0000313" key="2">
    <source>
        <dbReference type="Proteomes" id="UP000740830"/>
    </source>
</evidence>
<reference evidence="1 2" key="1">
    <citation type="submission" date="2021-06" db="EMBL/GenBank/DDBJ databases">
        <title>Clostridia strains as spoilage organisms.</title>
        <authorList>
            <person name="Wambui J."/>
            <person name="Stephan R."/>
            <person name="Stevens M.J.A."/>
        </authorList>
    </citation>
    <scope>NUCLEOTIDE SEQUENCE [LARGE SCALE GENOMIC DNA]</scope>
    <source>
        <strain evidence="1 2">CM013</strain>
    </source>
</reference>
<dbReference type="Pfam" id="PF09701">
    <property type="entry name" value="Cas_Cmr5"/>
    <property type="match status" value="1"/>
</dbReference>
<comment type="caution">
    <text evidence="1">The sequence shown here is derived from an EMBL/GenBank/DDBJ whole genome shotgun (WGS) entry which is preliminary data.</text>
</comment>